<evidence type="ECO:0000313" key="1">
    <source>
        <dbReference type="EMBL" id="CAL1597156.1"/>
    </source>
</evidence>
<organism evidence="1 2">
    <name type="scientific">Knipowitschia caucasica</name>
    <name type="common">Caucasian dwarf goby</name>
    <name type="synonym">Pomatoschistus caucasicus</name>
    <dbReference type="NCBI Taxonomy" id="637954"/>
    <lineage>
        <taxon>Eukaryota</taxon>
        <taxon>Metazoa</taxon>
        <taxon>Chordata</taxon>
        <taxon>Craniata</taxon>
        <taxon>Vertebrata</taxon>
        <taxon>Euteleostomi</taxon>
        <taxon>Actinopterygii</taxon>
        <taxon>Neopterygii</taxon>
        <taxon>Teleostei</taxon>
        <taxon>Neoteleostei</taxon>
        <taxon>Acanthomorphata</taxon>
        <taxon>Gobiaria</taxon>
        <taxon>Gobiiformes</taxon>
        <taxon>Gobioidei</taxon>
        <taxon>Gobiidae</taxon>
        <taxon>Gobiinae</taxon>
        <taxon>Knipowitschia</taxon>
    </lineage>
</organism>
<name>A0AAV2L6S7_KNICA</name>
<reference evidence="1 2" key="1">
    <citation type="submission" date="2024-04" db="EMBL/GenBank/DDBJ databases">
        <authorList>
            <person name="Waldvogel A.-M."/>
            <person name="Schoenle A."/>
        </authorList>
    </citation>
    <scope>NUCLEOTIDE SEQUENCE [LARGE SCALE GENOMIC DNA]</scope>
</reference>
<protein>
    <submittedName>
        <fullName evidence="1">Uncharacterized protein</fullName>
    </submittedName>
</protein>
<dbReference type="EMBL" id="OZ035843">
    <property type="protein sequence ID" value="CAL1597156.1"/>
    <property type="molecule type" value="Genomic_DNA"/>
</dbReference>
<evidence type="ECO:0000313" key="2">
    <source>
        <dbReference type="Proteomes" id="UP001497482"/>
    </source>
</evidence>
<dbReference type="AlphaFoldDB" id="A0AAV2L6S7"/>
<accession>A0AAV2L6S7</accession>
<sequence length="73" mass="8074">MSEPSVNSRSEPGPWRSAAYMTWCHLYPVPVTHPGTDAPAPPVILLWPGRSAWQPPKPSRLLSHLFPPQGSTF</sequence>
<keyword evidence="2" id="KW-1185">Reference proteome</keyword>
<dbReference type="Proteomes" id="UP001497482">
    <property type="component" value="Chromosome 21"/>
</dbReference>
<proteinExistence type="predicted"/>
<gene>
    <name evidence="1" type="ORF">KC01_LOCUS25710</name>
</gene>